<keyword evidence="3" id="KW-1185">Reference proteome</keyword>
<evidence type="ECO:0000313" key="2">
    <source>
        <dbReference type="EMBL" id="TXJ62790.1"/>
    </source>
</evidence>
<sequence>MRKFTTTLFIFLCALTAGAQSNSKGSSNFANRFSFEVATVGSSTSKNMNQIGFKANIGYDIIPQLFVFAQIEGEKYLYKSGDVKTHFSSNTLGGGLGTILFDTKDDKGSMGTIDARFAVGTTVGNPELKATTYDFSINWKILRGISPTLGLGYRHINTRTSGMPKMNVVYGTLGIKF</sequence>
<protein>
    <recommendedName>
        <fullName evidence="4">Porin family protein</fullName>
    </recommendedName>
</protein>
<feature type="chain" id="PRO_5022726836" description="Porin family protein" evidence="1">
    <location>
        <begin position="20"/>
        <end position="177"/>
    </location>
</feature>
<dbReference type="EMBL" id="SDIK01000018">
    <property type="protein sequence ID" value="TXJ62790.1"/>
    <property type="molecule type" value="Genomic_DNA"/>
</dbReference>
<dbReference type="OrthoDB" id="1080808at2"/>
<dbReference type="RefSeq" id="WP_130830180.1">
    <property type="nucleotide sequence ID" value="NZ_SDIK01000018.1"/>
</dbReference>
<reference evidence="3" key="1">
    <citation type="submission" date="2019-05" db="EMBL/GenBank/DDBJ databases">
        <title>Prevotella brunnea sp. nov., isolated from a wound of a patient.</title>
        <authorList>
            <person name="Buhl M."/>
        </authorList>
    </citation>
    <scope>NUCLEOTIDE SEQUENCE [LARGE SCALE GENOMIC DNA]</scope>
    <source>
        <strain evidence="3">A2672</strain>
    </source>
</reference>
<evidence type="ECO:0000256" key="1">
    <source>
        <dbReference type="SAM" id="SignalP"/>
    </source>
</evidence>
<dbReference type="Proteomes" id="UP000321612">
    <property type="component" value="Unassembled WGS sequence"/>
</dbReference>
<dbReference type="AlphaFoldDB" id="A0A5C8GLX0"/>
<keyword evidence="1" id="KW-0732">Signal</keyword>
<evidence type="ECO:0000313" key="3">
    <source>
        <dbReference type="Proteomes" id="UP000321612"/>
    </source>
</evidence>
<proteinExistence type="predicted"/>
<comment type="caution">
    <text evidence="2">The sequence shown here is derived from an EMBL/GenBank/DDBJ whole genome shotgun (WGS) entry which is preliminary data.</text>
</comment>
<feature type="signal peptide" evidence="1">
    <location>
        <begin position="1"/>
        <end position="19"/>
    </location>
</feature>
<gene>
    <name evidence="2" type="ORF">ETF27_02745</name>
</gene>
<evidence type="ECO:0008006" key="4">
    <source>
        <dbReference type="Google" id="ProtNLM"/>
    </source>
</evidence>
<organism evidence="2 3">
    <name type="scientific">Prevotella brunnea</name>
    <dbReference type="NCBI Taxonomy" id="2508867"/>
    <lineage>
        <taxon>Bacteria</taxon>
        <taxon>Pseudomonadati</taxon>
        <taxon>Bacteroidota</taxon>
        <taxon>Bacteroidia</taxon>
        <taxon>Bacteroidales</taxon>
        <taxon>Prevotellaceae</taxon>
        <taxon>Prevotella</taxon>
    </lineage>
</organism>
<name>A0A5C8GLX0_9BACT</name>
<accession>A0A5C8GLX0</accession>